<reference evidence="3" key="1">
    <citation type="journal article" date="2018" name="Nat. Microbiol.">
        <title>Leveraging single-cell genomics to expand the fungal tree of life.</title>
        <authorList>
            <person name="Ahrendt S.R."/>
            <person name="Quandt C.A."/>
            <person name="Ciobanu D."/>
            <person name="Clum A."/>
            <person name="Salamov A."/>
            <person name="Andreopoulos B."/>
            <person name="Cheng J.F."/>
            <person name="Woyke T."/>
            <person name="Pelin A."/>
            <person name="Henrissat B."/>
            <person name="Reynolds N.K."/>
            <person name="Benny G.L."/>
            <person name="Smith M.E."/>
            <person name="James T.Y."/>
            <person name="Grigoriev I.V."/>
        </authorList>
    </citation>
    <scope>NUCLEOTIDE SEQUENCE [LARGE SCALE GENOMIC DNA]</scope>
</reference>
<keyword evidence="3" id="KW-1185">Reference proteome</keyword>
<dbReference type="AlphaFoldDB" id="A0A4P9WPD2"/>
<accession>A0A4P9WPD2</accession>
<evidence type="ECO:0000313" key="2">
    <source>
        <dbReference type="EMBL" id="RKO93983.1"/>
    </source>
</evidence>
<evidence type="ECO:0000313" key="3">
    <source>
        <dbReference type="Proteomes" id="UP000269721"/>
    </source>
</evidence>
<proteinExistence type="predicted"/>
<dbReference type="Proteomes" id="UP000269721">
    <property type="component" value="Unassembled WGS sequence"/>
</dbReference>
<gene>
    <name evidence="2" type="ORF">BDK51DRAFT_37233</name>
</gene>
<feature type="region of interest" description="Disordered" evidence="1">
    <location>
        <begin position="1"/>
        <end position="24"/>
    </location>
</feature>
<organism evidence="2 3">
    <name type="scientific">Blyttiomyces helicus</name>
    <dbReference type="NCBI Taxonomy" id="388810"/>
    <lineage>
        <taxon>Eukaryota</taxon>
        <taxon>Fungi</taxon>
        <taxon>Fungi incertae sedis</taxon>
        <taxon>Chytridiomycota</taxon>
        <taxon>Chytridiomycota incertae sedis</taxon>
        <taxon>Chytridiomycetes</taxon>
        <taxon>Chytridiomycetes incertae sedis</taxon>
        <taxon>Blyttiomyces</taxon>
    </lineage>
</organism>
<dbReference type="EMBL" id="KZ994048">
    <property type="protein sequence ID" value="RKO93983.1"/>
    <property type="molecule type" value="Genomic_DNA"/>
</dbReference>
<name>A0A4P9WPD2_9FUNG</name>
<evidence type="ECO:0000256" key="1">
    <source>
        <dbReference type="SAM" id="MobiDB-lite"/>
    </source>
</evidence>
<feature type="compositionally biased region" description="Polar residues" evidence="1">
    <location>
        <begin position="8"/>
        <end position="17"/>
    </location>
</feature>
<protein>
    <submittedName>
        <fullName evidence="2">Uncharacterized protein</fullName>
    </submittedName>
</protein>
<sequence length="79" mass="8138">MTKRLPTDVSTRSSTSEAPPEVQGAVPAVHQAGTEVCDAGPAVHQAVLPVQGTEPEVDRLLDQADPAGGVSLRMSAVHL</sequence>